<name>A0AAE0XD94_9PEZI</name>
<dbReference type="AlphaFoldDB" id="A0AAE0XD94"/>
<comment type="caution">
    <text evidence="4">The sequence shown here is derived from an EMBL/GenBank/DDBJ whole genome shotgun (WGS) entry which is preliminary data.</text>
</comment>
<dbReference type="EMBL" id="JAULSO010000002">
    <property type="protein sequence ID" value="KAK3690486.1"/>
    <property type="molecule type" value="Genomic_DNA"/>
</dbReference>
<evidence type="ECO:0000259" key="2">
    <source>
        <dbReference type="Pfam" id="PF22939"/>
    </source>
</evidence>
<dbReference type="PANTHER" id="PTHR10039:SF10">
    <property type="entry name" value="NACHT DOMAIN-CONTAINING PROTEIN"/>
    <property type="match status" value="1"/>
</dbReference>
<accession>A0AAE0XD94</accession>
<feature type="domain" description="GPI inositol-deacylase winged helix" evidence="2">
    <location>
        <begin position="507"/>
        <end position="579"/>
    </location>
</feature>
<proteinExistence type="predicted"/>
<dbReference type="InterPro" id="IPR054471">
    <property type="entry name" value="GPIID_WHD"/>
</dbReference>
<gene>
    <name evidence="4" type="ORF">B0T22DRAFT_537132</name>
</gene>
<dbReference type="Gene3D" id="3.40.50.300">
    <property type="entry name" value="P-loop containing nucleotide triphosphate hydrolases"/>
    <property type="match status" value="1"/>
</dbReference>
<reference evidence="4" key="2">
    <citation type="submission" date="2023-06" db="EMBL/GenBank/DDBJ databases">
        <authorList>
            <consortium name="Lawrence Berkeley National Laboratory"/>
            <person name="Haridas S."/>
            <person name="Hensen N."/>
            <person name="Bonometti L."/>
            <person name="Westerberg I."/>
            <person name="Brannstrom I.O."/>
            <person name="Guillou S."/>
            <person name="Cros-Aarteil S."/>
            <person name="Calhoun S."/>
            <person name="Kuo A."/>
            <person name="Mondo S."/>
            <person name="Pangilinan J."/>
            <person name="Riley R."/>
            <person name="Labutti K."/>
            <person name="Andreopoulos B."/>
            <person name="Lipzen A."/>
            <person name="Chen C."/>
            <person name="Yanf M."/>
            <person name="Daum C."/>
            <person name="Ng V."/>
            <person name="Clum A."/>
            <person name="Steindorff A."/>
            <person name="Ohm R."/>
            <person name="Martin F."/>
            <person name="Silar P."/>
            <person name="Natvig D."/>
            <person name="Lalanne C."/>
            <person name="Gautier V."/>
            <person name="Ament-Velasquez S.L."/>
            <person name="Kruys A."/>
            <person name="Hutchinson M.I."/>
            <person name="Powell A.J."/>
            <person name="Barry K."/>
            <person name="Miller A.N."/>
            <person name="Grigoriev I.V."/>
            <person name="Debuchy R."/>
            <person name="Gladieux P."/>
            <person name="Thoren M.H."/>
            <person name="Johannesson H."/>
        </authorList>
    </citation>
    <scope>NUCLEOTIDE SEQUENCE</scope>
    <source>
        <strain evidence="4">CBS 314.62</strain>
    </source>
</reference>
<dbReference type="Proteomes" id="UP001270362">
    <property type="component" value="Unassembled WGS sequence"/>
</dbReference>
<organism evidence="4 5">
    <name type="scientific">Podospora appendiculata</name>
    <dbReference type="NCBI Taxonomy" id="314037"/>
    <lineage>
        <taxon>Eukaryota</taxon>
        <taxon>Fungi</taxon>
        <taxon>Dikarya</taxon>
        <taxon>Ascomycota</taxon>
        <taxon>Pezizomycotina</taxon>
        <taxon>Sordariomycetes</taxon>
        <taxon>Sordariomycetidae</taxon>
        <taxon>Sordariales</taxon>
        <taxon>Podosporaceae</taxon>
        <taxon>Podospora</taxon>
    </lineage>
</organism>
<evidence type="ECO:0000256" key="1">
    <source>
        <dbReference type="ARBA" id="ARBA00022737"/>
    </source>
</evidence>
<dbReference type="PANTHER" id="PTHR10039">
    <property type="entry name" value="AMELOGENIN"/>
    <property type="match status" value="1"/>
</dbReference>
<evidence type="ECO:0000259" key="3">
    <source>
        <dbReference type="Pfam" id="PF24883"/>
    </source>
</evidence>
<sequence length="776" mass="87406">MARLWLSRAIGGRPACTALGLNGEGDDEGYPFIWSLLDSTPSIFEFEAALPATHKSSFRNLRALARNSPPSPSDVMCITAEINLQTRGKTCCLGPRFTNVLRTIRQYAALGDVVIGGSQNIIACGVWALFRTTLQLITGLTSYMDKISLFFMDIGRFSPRYESMALLYPRSGNLCSYLFHYHNIIVQTCHLLATFSQRSFVVQLTSSLDDSRLRSTQTELDKWAACIKDETAFLSNQTVETEARENRNFRLFLRGAHASNQHRLMHTRRLKILDSCSTLDHKTVWKQARQRGDSTAFQNDVYNQWKGSGSSATLLLLGKLGSGKTVTMANIVDDLHLTRRGSLVAYFFFRHDISESMNARAMIGPGVFTADPVVGHQNHVDVDELIQLVQRELDPARDIYLMVDGIDECPSKEIQLMLGSLRLMQGELRLKVCISYRSAAQDPTPTFEPMAPLITMRMHDDNPDISTYIQSETETRITSGRLSLGAPELAVEIREALIREANGIPTLQLLVAAHRPLNTAELAEALQVDIGDAQWNPDRRLHDIYTALSCCGSLVVVDEEEFTVRLVHHSVRQYLNAEDDSLNPSSHRFTVQDAERFMGETLVTYLNYDVFDNQVSKDVVRPLHLDKLPAMVVNRAVPTSGAVKTLALRLLRSNRQSADMTSDSFQFTTQIPSSPTRTQPQEFSLFPYASKHWLPHTTWIGEDLTIYGLWVQATKIPSCNSILPEPHSRAAEEKPNPVILTKQGWSWELSRHVIWAIRHGQVAFLRRHLRNFRGIF</sequence>
<evidence type="ECO:0008006" key="6">
    <source>
        <dbReference type="Google" id="ProtNLM"/>
    </source>
</evidence>
<feature type="domain" description="Nephrocystin 3-like N-terminal" evidence="3">
    <location>
        <begin position="297"/>
        <end position="363"/>
    </location>
</feature>
<keyword evidence="5" id="KW-1185">Reference proteome</keyword>
<reference evidence="4" key="1">
    <citation type="journal article" date="2023" name="Mol. Phylogenet. Evol.">
        <title>Genome-scale phylogeny and comparative genomics of the fungal order Sordariales.</title>
        <authorList>
            <person name="Hensen N."/>
            <person name="Bonometti L."/>
            <person name="Westerberg I."/>
            <person name="Brannstrom I.O."/>
            <person name="Guillou S."/>
            <person name="Cros-Aarteil S."/>
            <person name="Calhoun S."/>
            <person name="Haridas S."/>
            <person name="Kuo A."/>
            <person name="Mondo S."/>
            <person name="Pangilinan J."/>
            <person name="Riley R."/>
            <person name="LaButti K."/>
            <person name="Andreopoulos B."/>
            <person name="Lipzen A."/>
            <person name="Chen C."/>
            <person name="Yan M."/>
            <person name="Daum C."/>
            <person name="Ng V."/>
            <person name="Clum A."/>
            <person name="Steindorff A."/>
            <person name="Ohm R.A."/>
            <person name="Martin F."/>
            <person name="Silar P."/>
            <person name="Natvig D.O."/>
            <person name="Lalanne C."/>
            <person name="Gautier V."/>
            <person name="Ament-Velasquez S.L."/>
            <person name="Kruys A."/>
            <person name="Hutchinson M.I."/>
            <person name="Powell A.J."/>
            <person name="Barry K."/>
            <person name="Miller A.N."/>
            <person name="Grigoriev I.V."/>
            <person name="Debuchy R."/>
            <person name="Gladieux P."/>
            <person name="Hiltunen Thoren M."/>
            <person name="Johannesson H."/>
        </authorList>
    </citation>
    <scope>NUCLEOTIDE SEQUENCE</scope>
    <source>
        <strain evidence="4">CBS 314.62</strain>
    </source>
</reference>
<evidence type="ECO:0000313" key="5">
    <source>
        <dbReference type="Proteomes" id="UP001270362"/>
    </source>
</evidence>
<dbReference type="Pfam" id="PF22939">
    <property type="entry name" value="WHD_GPIID"/>
    <property type="match status" value="1"/>
</dbReference>
<dbReference type="InterPro" id="IPR056884">
    <property type="entry name" value="NPHP3-like_N"/>
</dbReference>
<keyword evidence="1" id="KW-0677">Repeat</keyword>
<dbReference type="InterPro" id="IPR027417">
    <property type="entry name" value="P-loop_NTPase"/>
</dbReference>
<evidence type="ECO:0000313" key="4">
    <source>
        <dbReference type="EMBL" id="KAK3690486.1"/>
    </source>
</evidence>
<dbReference type="Pfam" id="PF24883">
    <property type="entry name" value="NPHP3_N"/>
    <property type="match status" value="1"/>
</dbReference>
<protein>
    <recommendedName>
        <fullName evidence="6">NACHT domain-containing protein</fullName>
    </recommendedName>
</protein>